<feature type="domain" description="Heterokaryon incompatibility" evidence="1">
    <location>
        <begin position="49"/>
        <end position="199"/>
    </location>
</feature>
<comment type="caution">
    <text evidence="2">The sequence shown here is derived from an EMBL/GenBank/DDBJ whole genome shotgun (WGS) entry which is preliminary data.</text>
</comment>
<evidence type="ECO:0000313" key="2">
    <source>
        <dbReference type="EMBL" id="KAK8101398.1"/>
    </source>
</evidence>
<accession>A0AAW0QTH5</accession>
<name>A0AAW0QTH5_9PEZI</name>
<gene>
    <name evidence="2" type="ORF">PG999_011772</name>
</gene>
<dbReference type="Proteomes" id="UP001392437">
    <property type="component" value="Unassembled WGS sequence"/>
</dbReference>
<dbReference type="Pfam" id="PF06985">
    <property type="entry name" value="HET"/>
    <property type="match status" value="1"/>
</dbReference>
<protein>
    <recommendedName>
        <fullName evidence="1">Heterokaryon incompatibility domain-containing protein</fullName>
    </recommendedName>
</protein>
<dbReference type="PANTHER" id="PTHR24148">
    <property type="entry name" value="ANKYRIN REPEAT DOMAIN-CONTAINING PROTEIN 39 HOMOLOG-RELATED"/>
    <property type="match status" value="1"/>
</dbReference>
<dbReference type="PANTHER" id="PTHR24148:SF64">
    <property type="entry name" value="HETEROKARYON INCOMPATIBILITY DOMAIN-CONTAINING PROTEIN"/>
    <property type="match status" value="1"/>
</dbReference>
<evidence type="ECO:0000313" key="3">
    <source>
        <dbReference type="Proteomes" id="UP001392437"/>
    </source>
</evidence>
<keyword evidence="3" id="KW-1185">Reference proteome</keyword>
<dbReference type="EMBL" id="JAQQWP010000009">
    <property type="protein sequence ID" value="KAK8101398.1"/>
    <property type="molecule type" value="Genomic_DNA"/>
</dbReference>
<organism evidence="2 3">
    <name type="scientific">Apiospora kogelbergensis</name>
    <dbReference type="NCBI Taxonomy" id="1337665"/>
    <lineage>
        <taxon>Eukaryota</taxon>
        <taxon>Fungi</taxon>
        <taxon>Dikarya</taxon>
        <taxon>Ascomycota</taxon>
        <taxon>Pezizomycotina</taxon>
        <taxon>Sordariomycetes</taxon>
        <taxon>Xylariomycetidae</taxon>
        <taxon>Amphisphaeriales</taxon>
        <taxon>Apiosporaceae</taxon>
        <taxon>Apiospora</taxon>
    </lineage>
</organism>
<evidence type="ECO:0000259" key="1">
    <source>
        <dbReference type="Pfam" id="PF06985"/>
    </source>
</evidence>
<dbReference type="AlphaFoldDB" id="A0AAW0QTH5"/>
<proteinExistence type="predicted"/>
<reference evidence="2 3" key="1">
    <citation type="submission" date="2023-01" db="EMBL/GenBank/DDBJ databases">
        <title>Analysis of 21 Apiospora genomes using comparative genomics revels a genus with tremendous synthesis potential of carbohydrate active enzymes and secondary metabolites.</title>
        <authorList>
            <person name="Sorensen T."/>
        </authorList>
    </citation>
    <scope>NUCLEOTIDE SEQUENCE [LARGE SCALE GENOMIC DNA]</scope>
    <source>
        <strain evidence="2 3">CBS 117206</strain>
    </source>
</reference>
<dbReference type="InterPro" id="IPR052895">
    <property type="entry name" value="HetReg/Transcr_Mod"/>
</dbReference>
<dbReference type="InterPro" id="IPR010730">
    <property type="entry name" value="HET"/>
</dbReference>
<sequence>MERFKGISPHRPLDEGATKIRIVNLLPGEFGDPIECILEHIDMEDTKDYEAISYCWGESSITKPILLESKPYPVTTNLFDGLQRLRRSDGPRKLWIDSLCINQSDVAERSREIQKMWSIYKSSAGVVVWLGECLPWSETTVQAIADFIIDIGEAWNPERLDHSGVVARYGYNELWRQHLRMNEFLRQRQWFERTWVIQEIAAKSPFNNSELCPTMLCGTIRLSFHYLQRANAFWTTMPSEYDSLTILRIYNPLYIQLEMCGEYVMVQLNSFVSISSQLELYLANGSAVLRTTDPRDQIYGILGLLQHGSLPARLTPDYGKPLQQVLVEYAKYFLEENGCIDVIQFNSGNTPNLPSWVPDWRHKPGRTHLREKQNTPMGFRMKDGQWCLEIDFVHLSVIDDIKPDQDQDIKPDNSLQFAKDYILSASEWLYNKSPEDHHVPLHDIQFLMKKLILCYDYFMGHKFTRLWHQLIIDAGPSPSIGDEHVFQGKEGLQCSYPSELNSIDGPDLKAGIAEVWGSVAETIRDRSIFVCTSGSVGIMEQMNVQPQHGDVIGTATTGSLDNVTDHFEEDLRIIWM</sequence>